<dbReference type="AlphaFoldDB" id="A0A450TX45"/>
<accession>A0A450TX45</accession>
<evidence type="ECO:0000313" key="4">
    <source>
        <dbReference type="EMBL" id="VFK20771.1"/>
    </source>
</evidence>
<evidence type="ECO:0000313" key="2">
    <source>
        <dbReference type="EMBL" id="VFJ45529.1"/>
    </source>
</evidence>
<sequence length="42" mass="4548">MTVATVKGGRLYGVAIPGKKESRPTRRLPARPAIEQARTSAR</sequence>
<evidence type="ECO:0000313" key="3">
    <source>
        <dbReference type="EMBL" id="VFJ73762.1"/>
    </source>
</evidence>
<organism evidence="3">
    <name type="scientific">Candidatus Kentrum sp. FM</name>
    <dbReference type="NCBI Taxonomy" id="2126340"/>
    <lineage>
        <taxon>Bacteria</taxon>
        <taxon>Pseudomonadati</taxon>
        <taxon>Pseudomonadota</taxon>
        <taxon>Gammaproteobacteria</taxon>
        <taxon>Candidatus Kentrum</taxon>
    </lineage>
</organism>
<feature type="region of interest" description="Disordered" evidence="1">
    <location>
        <begin position="16"/>
        <end position="42"/>
    </location>
</feature>
<dbReference type="EMBL" id="CAADFL010000726">
    <property type="protein sequence ID" value="VFK20771.1"/>
    <property type="molecule type" value="Genomic_DNA"/>
</dbReference>
<protein>
    <submittedName>
        <fullName evidence="3">Uncharacterized protein</fullName>
    </submittedName>
</protein>
<dbReference type="EMBL" id="CAADFA010000026">
    <property type="protein sequence ID" value="VFJ45529.1"/>
    <property type="molecule type" value="Genomic_DNA"/>
</dbReference>
<name>A0A450TX45_9GAMM</name>
<proteinExistence type="predicted"/>
<evidence type="ECO:0000256" key="1">
    <source>
        <dbReference type="SAM" id="MobiDB-lite"/>
    </source>
</evidence>
<gene>
    <name evidence="3" type="ORF">BECKFM1743A_GA0114220_107391</name>
    <name evidence="4" type="ORF">BECKFM1743B_GA0114221_107261</name>
    <name evidence="2" type="ORF">BECKFM1743C_GA0114222_100268</name>
</gene>
<dbReference type="EMBL" id="CAADEZ010000739">
    <property type="protein sequence ID" value="VFJ73762.1"/>
    <property type="molecule type" value="Genomic_DNA"/>
</dbReference>
<reference evidence="3" key="1">
    <citation type="submission" date="2019-02" db="EMBL/GenBank/DDBJ databases">
        <authorList>
            <person name="Gruber-Vodicka R. H."/>
            <person name="Seah K. B. B."/>
        </authorList>
    </citation>
    <scope>NUCLEOTIDE SEQUENCE</scope>
    <source>
        <strain evidence="3">BECK_BZ163</strain>
        <strain evidence="4">BECK_BZ164</strain>
        <strain evidence="2">BECK_BZ165</strain>
    </source>
</reference>